<keyword evidence="2" id="KW-1185">Reference proteome</keyword>
<dbReference type="EMBL" id="CP123584">
    <property type="protein sequence ID" value="WZK88718.1"/>
    <property type="molecule type" value="Genomic_DNA"/>
</dbReference>
<protein>
    <submittedName>
        <fullName evidence="1">DUF3095 domain-containing protein</fullName>
    </submittedName>
</protein>
<gene>
    <name evidence="1" type="ORF">QEZ52_19290</name>
</gene>
<sequence length="376" mass="41092">MENDGFYSTLLPDPEFAGFSRADRFTALPDDWVVGVTDIVNSTGQIAAGRYKAVNMVGAAVISSMMNGLNGRAFPYVFGGDGASFAVAPSDRETANRILATLRRWVPVEFDMELRAALVPVRDIREAGHDVRVARYAASEGVDYAMFSGGGVSWAEQQMKSGMIEVAPAAVLTSPDLTGLSCRWSNIPAQRDLILSLLVEPTGNEAEFVQVADQIVRLAEQLDRGGHPVPQEGPGLQYPPPGFTLEAHTMQTRWPLALRKVVLAGRTFVSWLIFALGIRMGSFDPAHYRAGISRNADFRKYDDGLKMTLDCDHITRDRLVETLEQARQDGVIRYGLHEQDQAMVTCIVPSAVREDHVHFVDGSAGGYTMAAAQLKS</sequence>
<dbReference type="RefSeq" id="WP_406646238.1">
    <property type="nucleotide sequence ID" value="NZ_CP123584.1"/>
</dbReference>
<dbReference type="Pfam" id="PF11294">
    <property type="entry name" value="DUF3095"/>
    <property type="match status" value="1"/>
</dbReference>
<dbReference type="Proteomes" id="UP001623232">
    <property type="component" value="Chromosome"/>
</dbReference>
<reference evidence="1 2" key="1">
    <citation type="submission" date="2023-04" db="EMBL/GenBank/DDBJ databases">
        <title>Complete genome sequence of Alisedimentitalea scapharcae.</title>
        <authorList>
            <person name="Rong J.-C."/>
            <person name="Yi M.-L."/>
            <person name="Zhao Q."/>
        </authorList>
    </citation>
    <scope>NUCLEOTIDE SEQUENCE [LARGE SCALE GENOMIC DNA]</scope>
    <source>
        <strain evidence="1 2">KCTC 42119</strain>
    </source>
</reference>
<name>A0ABZ2XRK2_9RHOB</name>
<evidence type="ECO:0000313" key="2">
    <source>
        <dbReference type="Proteomes" id="UP001623232"/>
    </source>
</evidence>
<dbReference type="InterPro" id="IPR021445">
    <property type="entry name" value="DUF3095"/>
</dbReference>
<accession>A0ABZ2XRK2</accession>
<organism evidence="1 2">
    <name type="scientific">Aliisedimentitalea scapharcae</name>
    <dbReference type="NCBI Taxonomy" id="1524259"/>
    <lineage>
        <taxon>Bacteria</taxon>
        <taxon>Pseudomonadati</taxon>
        <taxon>Pseudomonadota</taxon>
        <taxon>Alphaproteobacteria</taxon>
        <taxon>Rhodobacterales</taxon>
        <taxon>Roseobacteraceae</taxon>
        <taxon>Aliisedimentitalea</taxon>
    </lineage>
</organism>
<proteinExistence type="predicted"/>
<evidence type="ECO:0000313" key="1">
    <source>
        <dbReference type="EMBL" id="WZK88718.1"/>
    </source>
</evidence>